<dbReference type="CDD" id="cd16442">
    <property type="entry name" value="BPL"/>
    <property type="match status" value="1"/>
</dbReference>
<dbReference type="PROSITE" id="PS51733">
    <property type="entry name" value="BPL_LPL_CATALYTIC"/>
    <property type="match status" value="1"/>
</dbReference>
<dbReference type="OrthoDB" id="9807064at2"/>
<evidence type="ECO:0000313" key="4">
    <source>
        <dbReference type="Proteomes" id="UP000198564"/>
    </source>
</evidence>
<dbReference type="InterPro" id="IPR004408">
    <property type="entry name" value="Biotin_CoA_COase_ligase"/>
</dbReference>
<dbReference type="SUPFAM" id="SSF55681">
    <property type="entry name" value="Class II aaRS and biotin synthetases"/>
    <property type="match status" value="1"/>
</dbReference>
<dbReference type="PANTHER" id="PTHR12835:SF5">
    <property type="entry name" value="BIOTIN--PROTEIN LIGASE"/>
    <property type="match status" value="1"/>
</dbReference>
<dbReference type="STRING" id="1130080.SAMN04488113_1228"/>
<dbReference type="EMBL" id="FNYW01000022">
    <property type="protein sequence ID" value="SEI80904.1"/>
    <property type="molecule type" value="Genomic_DNA"/>
</dbReference>
<dbReference type="InterPro" id="IPR045864">
    <property type="entry name" value="aa-tRNA-synth_II/BPL/LPL"/>
</dbReference>
<dbReference type="RefSeq" id="WP_091634938.1">
    <property type="nucleotide sequence ID" value="NZ_FNYW01000022.1"/>
</dbReference>
<dbReference type="GO" id="GO:0005737">
    <property type="term" value="C:cytoplasm"/>
    <property type="evidence" value="ECO:0007669"/>
    <property type="project" value="TreeGrafter"/>
</dbReference>
<dbReference type="GO" id="GO:0009249">
    <property type="term" value="P:protein lipoylation"/>
    <property type="evidence" value="ECO:0007669"/>
    <property type="project" value="UniProtKB-ARBA"/>
</dbReference>
<sequence>MNAKESIIDILNALYPKTITITALAMELDTNKNNVESILKELMFTNYPIIKERQSYHLMHPILSLSAINKQLQTNNIGKSLYLYPSLVSTNTYAKNNLDKLDNGTVILAHEQTSGKGRLGRNWSSPMGGSLSMSVVIKPDIDFEKIPLLTQLTAASLLKALHSISGVKVKWPNDIILNQKKIAGILIETEFKNNSLSGIVIGIGLNTNLKKKDIPTELLDKASSIKIESKAACDPNELVGKFLTYFEHDYTQYLLSDDTEPFISMCRDKSILLDKDFWITIDDHSRKATVNTIDAFGNLVVTFHDTGEIKAISSSNISIRGDKTYI</sequence>
<dbReference type="PANTHER" id="PTHR12835">
    <property type="entry name" value="BIOTIN PROTEIN LIGASE"/>
    <property type="match status" value="1"/>
</dbReference>
<dbReference type="InterPro" id="IPR004143">
    <property type="entry name" value="BPL_LPL_catalytic"/>
</dbReference>
<dbReference type="GO" id="GO:0016740">
    <property type="term" value="F:transferase activity"/>
    <property type="evidence" value="ECO:0007669"/>
    <property type="project" value="UniProtKB-ARBA"/>
</dbReference>
<dbReference type="Gene3D" id="3.30.930.10">
    <property type="entry name" value="Bira Bifunctional Protein, Domain 2"/>
    <property type="match status" value="1"/>
</dbReference>
<proteinExistence type="predicted"/>
<reference evidence="4" key="1">
    <citation type="submission" date="2016-10" db="EMBL/GenBank/DDBJ databases">
        <authorList>
            <person name="Varghese N."/>
            <person name="Submissions S."/>
        </authorList>
    </citation>
    <scope>NUCLEOTIDE SEQUENCE [LARGE SCALE GENOMIC DNA]</scope>
    <source>
        <strain evidence="4">DSM 25751</strain>
    </source>
</reference>
<organism evidence="3 4">
    <name type="scientific">Alkalibacterium gilvum</name>
    <dbReference type="NCBI Taxonomy" id="1130080"/>
    <lineage>
        <taxon>Bacteria</taxon>
        <taxon>Bacillati</taxon>
        <taxon>Bacillota</taxon>
        <taxon>Bacilli</taxon>
        <taxon>Lactobacillales</taxon>
        <taxon>Carnobacteriaceae</taxon>
        <taxon>Alkalibacterium</taxon>
    </lineage>
</organism>
<dbReference type="GO" id="GO:0004077">
    <property type="term" value="F:biotin--[biotin carboxyl-carrier protein] ligase activity"/>
    <property type="evidence" value="ECO:0007669"/>
    <property type="project" value="InterPro"/>
</dbReference>
<dbReference type="AlphaFoldDB" id="A0A1H6TRR8"/>
<dbReference type="Pfam" id="PF03099">
    <property type="entry name" value="BPL_LplA_LipB"/>
    <property type="match status" value="1"/>
</dbReference>
<dbReference type="NCBIfam" id="TIGR00121">
    <property type="entry name" value="birA_ligase"/>
    <property type="match status" value="1"/>
</dbReference>
<name>A0A1H6TRR8_9LACT</name>
<keyword evidence="4" id="KW-1185">Reference proteome</keyword>
<protein>
    <submittedName>
        <fullName evidence="3">BirA family transcriptional regulator, biotin operon repressor / biotin-[acetyl-CoA-carboxylase] ligase</fullName>
    </submittedName>
</protein>
<evidence type="ECO:0000313" key="3">
    <source>
        <dbReference type="EMBL" id="SEI80904.1"/>
    </source>
</evidence>
<feature type="domain" description="BPL/LPL catalytic" evidence="2">
    <location>
        <begin position="66"/>
        <end position="254"/>
    </location>
</feature>
<accession>A0A1H6TRR8</accession>
<dbReference type="Proteomes" id="UP000198564">
    <property type="component" value="Unassembled WGS sequence"/>
</dbReference>
<evidence type="ECO:0000256" key="1">
    <source>
        <dbReference type="ARBA" id="ARBA00022598"/>
    </source>
</evidence>
<gene>
    <name evidence="3" type="ORF">SAMN04488113_1228</name>
</gene>
<keyword evidence="1 3" id="KW-0436">Ligase</keyword>
<evidence type="ECO:0000259" key="2">
    <source>
        <dbReference type="PROSITE" id="PS51733"/>
    </source>
</evidence>